<dbReference type="PRINTS" id="PR00723">
    <property type="entry name" value="SUBTILISIN"/>
</dbReference>
<evidence type="ECO:0000256" key="7">
    <source>
        <dbReference type="SAM" id="SignalP"/>
    </source>
</evidence>
<keyword evidence="7" id="KW-0732">Signal</keyword>
<keyword evidence="3 5" id="KW-0378">Hydrolase</keyword>
<keyword evidence="4 5" id="KW-0720">Serine protease</keyword>
<dbReference type="InterPro" id="IPR015500">
    <property type="entry name" value="Peptidase_S8_subtilisin-rel"/>
</dbReference>
<dbReference type="Gene3D" id="3.40.50.200">
    <property type="entry name" value="Peptidase S8/S53 domain"/>
    <property type="match status" value="1"/>
</dbReference>
<comment type="similarity">
    <text evidence="1 5 6">Belongs to the peptidase S8 family.</text>
</comment>
<feature type="chain" id="PRO_5040267550" evidence="7">
    <location>
        <begin position="21"/>
        <end position="406"/>
    </location>
</feature>
<dbReference type="GO" id="GO:0005576">
    <property type="term" value="C:extracellular region"/>
    <property type="evidence" value="ECO:0007669"/>
    <property type="project" value="UniProtKB-ARBA"/>
</dbReference>
<dbReference type="InterPro" id="IPR034193">
    <property type="entry name" value="PCSK9_ProteinaseK-like"/>
</dbReference>
<evidence type="ECO:0000256" key="4">
    <source>
        <dbReference type="ARBA" id="ARBA00022825"/>
    </source>
</evidence>
<dbReference type="InterPro" id="IPR023827">
    <property type="entry name" value="Peptidase_S8_Asp-AS"/>
</dbReference>
<dbReference type="PROSITE" id="PS00138">
    <property type="entry name" value="SUBTILASE_SER"/>
    <property type="match status" value="1"/>
</dbReference>
<dbReference type="InterPro" id="IPR022398">
    <property type="entry name" value="Peptidase_S8_His-AS"/>
</dbReference>
<dbReference type="SUPFAM" id="SSF54897">
    <property type="entry name" value="Protease propeptides/inhibitors"/>
    <property type="match status" value="1"/>
</dbReference>
<reference evidence="9" key="1">
    <citation type="submission" date="2021-12" db="EMBL/GenBank/DDBJ databases">
        <authorList>
            <person name="Zaccaron A."/>
            <person name="Stergiopoulos I."/>
        </authorList>
    </citation>
    <scope>NUCLEOTIDE SEQUENCE</scope>
    <source>
        <strain evidence="9">Race5_Kim</strain>
    </source>
</reference>
<feature type="active site" description="Charge relay system" evidence="5">
    <location>
        <position position="350"/>
    </location>
</feature>
<dbReference type="GO" id="GO:0004252">
    <property type="term" value="F:serine-type endopeptidase activity"/>
    <property type="evidence" value="ECO:0007669"/>
    <property type="project" value="UniProtKB-UniRule"/>
</dbReference>
<gene>
    <name evidence="9" type="ORF">CLAFUR5_13943</name>
</gene>
<feature type="signal peptide" evidence="7">
    <location>
        <begin position="1"/>
        <end position="20"/>
    </location>
</feature>
<evidence type="ECO:0000313" key="10">
    <source>
        <dbReference type="Proteomes" id="UP000756132"/>
    </source>
</evidence>
<dbReference type="OrthoDB" id="206201at2759"/>
<dbReference type="FunFam" id="3.40.50.200:FF:000014">
    <property type="entry name" value="Proteinase K"/>
    <property type="match status" value="1"/>
</dbReference>
<name>A0A9Q8PKQ7_PASFU</name>
<dbReference type="KEGG" id="ffu:CLAFUR5_13943"/>
<dbReference type="GeneID" id="71993821"/>
<dbReference type="PROSITE" id="PS51892">
    <property type="entry name" value="SUBTILASE"/>
    <property type="match status" value="1"/>
</dbReference>
<keyword evidence="2 5" id="KW-0645">Protease</keyword>
<evidence type="ECO:0000256" key="6">
    <source>
        <dbReference type="RuleBase" id="RU003355"/>
    </source>
</evidence>
<dbReference type="InterPro" id="IPR036852">
    <property type="entry name" value="Peptidase_S8/S53_dom_sf"/>
</dbReference>
<dbReference type="SUPFAM" id="SSF52743">
    <property type="entry name" value="Subtilisin-like"/>
    <property type="match status" value="1"/>
</dbReference>
<feature type="domain" description="Peptidase S8/S53" evidence="8">
    <location>
        <begin position="152"/>
        <end position="375"/>
    </location>
</feature>
<protein>
    <submittedName>
        <fullName evidence="9">Subtilisin-like protease 2</fullName>
    </submittedName>
</protein>
<evidence type="ECO:0000256" key="2">
    <source>
        <dbReference type="ARBA" id="ARBA00022670"/>
    </source>
</evidence>
<reference evidence="9" key="2">
    <citation type="journal article" date="2022" name="Microb. Genom.">
        <title>A chromosome-scale genome assembly of the tomato pathogen Cladosporium fulvum reveals a compartmentalized genome architecture and the presence of a dispensable chromosome.</title>
        <authorList>
            <person name="Zaccaron A.Z."/>
            <person name="Chen L.H."/>
            <person name="Samaras A."/>
            <person name="Stergiopoulos I."/>
        </authorList>
    </citation>
    <scope>NUCLEOTIDE SEQUENCE</scope>
    <source>
        <strain evidence="9">Race5_Kim</strain>
    </source>
</reference>
<keyword evidence="10" id="KW-1185">Reference proteome</keyword>
<dbReference type="PANTHER" id="PTHR43806">
    <property type="entry name" value="PEPTIDASE S8"/>
    <property type="match status" value="1"/>
</dbReference>
<dbReference type="InterPro" id="IPR050131">
    <property type="entry name" value="Peptidase_S8_subtilisin-like"/>
</dbReference>
<dbReference type="RefSeq" id="XP_047768563.1">
    <property type="nucleotide sequence ID" value="XM_047913091.1"/>
</dbReference>
<dbReference type="GO" id="GO:0006508">
    <property type="term" value="P:proteolysis"/>
    <property type="evidence" value="ECO:0007669"/>
    <property type="project" value="UniProtKB-KW"/>
</dbReference>
<feature type="active site" description="Charge relay system" evidence="5">
    <location>
        <position position="193"/>
    </location>
</feature>
<feature type="active site" description="Charge relay system" evidence="5">
    <location>
        <position position="161"/>
    </location>
</feature>
<evidence type="ECO:0000256" key="5">
    <source>
        <dbReference type="PROSITE-ProRule" id="PRU01240"/>
    </source>
</evidence>
<dbReference type="InterPro" id="IPR000209">
    <property type="entry name" value="Peptidase_S8/S53_dom"/>
</dbReference>
<dbReference type="EMBL" id="CP090174">
    <property type="protein sequence ID" value="UJO24197.1"/>
    <property type="molecule type" value="Genomic_DNA"/>
</dbReference>
<accession>A0A9Q8PKQ7</accession>
<sequence>MPSFINTLLAASAVLPAALAKPTIIRTQSAETISGKYIARVEDNEFLEAVLSTVLDVAGVESTYNYTIGGVKGFTFDGDDGVLDILETLGAIKHVEPDSKVYATVPYGYLNKKIAPLANTTQQVQNSSTWGLGRISHRESGSNSYSYDDSAGEGSFIYVIDTGVYTEHNEFEGRASMGANFIDGEEDSDGQGHGTHCSGTAAGKTYGVAKKASIIGVKVLGSDGSGTNSGVLRGVEWAVNNAKESGHIDRTVLSMSLGGTFSQTTNDAIEQAVAEGAFISVAAGNDGEDASNSSPASAPGACTVGATNEADSRSDFSNFGKILDIFAPGEEILSSWIGGKTATRTISGTSMACPHIAGLAAYLIGLEGPRSPAELCSRIQELATTDVIQGVGDGSPNLLAYNGIAA</sequence>
<evidence type="ECO:0000259" key="8">
    <source>
        <dbReference type="Pfam" id="PF00082"/>
    </source>
</evidence>
<dbReference type="PROSITE" id="PS00137">
    <property type="entry name" value="SUBTILASE_HIS"/>
    <property type="match status" value="1"/>
</dbReference>
<evidence type="ECO:0000256" key="1">
    <source>
        <dbReference type="ARBA" id="ARBA00011073"/>
    </source>
</evidence>
<evidence type="ECO:0000256" key="3">
    <source>
        <dbReference type="ARBA" id="ARBA00022801"/>
    </source>
</evidence>
<dbReference type="CDD" id="cd04077">
    <property type="entry name" value="Peptidases_S8_PCSK9_ProteinaseK_like"/>
    <property type="match status" value="1"/>
</dbReference>
<organism evidence="9 10">
    <name type="scientific">Passalora fulva</name>
    <name type="common">Tomato leaf mold</name>
    <name type="synonym">Cladosporium fulvum</name>
    <dbReference type="NCBI Taxonomy" id="5499"/>
    <lineage>
        <taxon>Eukaryota</taxon>
        <taxon>Fungi</taxon>
        <taxon>Dikarya</taxon>
        <taxon>Ascomycota</taxon>
        <taxon>Pezizomycotina</taxon>
        <taxon>Dothideomycetes</taxon>
        <taxon>Dothideomycetidae</taxon>
        <taxon>Mycosphaerellales</taxon>
        <taxon>Mycosphaerellaceae</taxon>
        <taxon>Fulvia</taxon>
    </lineage>
</organism>
<dbReference type="Proteomes" id="UP000756132">
    <property type="component" value="Chromosome 12"/>
</dbReference>
<evidence type="ECO:0000313" key="9">
    <source>
        <dbReference type="EMBL" id="UJO24197.1"/>
    </source>
</evidence>
<dbReference type="InterPro" id="IPR023828">
    <property type="entry name" value="Peptidase_S8_Ser-AS"/>
</dbReference>
<dbReference type="Pfam" id="PF00082">
    <property type="entry name" value="Peptidase_S8"/>
    <property type="match status" value="1"/>
</dbReference>
<proteinExistence type="inferred from homology"/>
<dbReference type="PROSITE" id="PS00136">
    <property type="entry name" value="SUBTILASE_ASP"/>
    <property type="match status" value="1"/>
</dbReference>
<dbReference type="AlphaFoldDB" id="A0A9Q8PKQ7"/>
<dbReference type="PANTHER" id="PTHR43806:SF58">
    <property type="entry name" value="ALKALINE PROTEASE 1-RELATED"/>
    <property type="match status" value="1"/>
</dbReference>